<dbReference type="InterPro" id="IPR016462">
    <property type="entry name" value="ModE"/>
</dbReference>
<dbReference type="InterPro" id="IPR003725">
    <property type="entry name" value="ModE-bd_N"/>
</dbReference>
<keyword evidence="8" id="KW-1185">Reference proteome</keyword>
<feature type="domain" description="Mop" evidence="6">
    <location>
        <begin position="134"/>
        <end position="199"/>
    </location>
</feature>
<proteinExistence type="inferred from homology"/>
<dbReference type="SUPFAM" id="SSF46785">
    <property type="entry name" value="Winged helix' DNA-binding domain"/>
    <property type="match status" value="1"/>
</dbReference>
<evidence type="ECO:0000256" key="5">
    <source>
        <dbReference type="PIRNR" id="PIRNR005763"/>
    </source>
</evidence>
<dbReference type="InterPro" id="IPR036388">
    <property type="entry name" value="WH-like_DNA-bd_sf"/>
</dbReference>
<dbReference type="AlphaFoldDB" id="A0A4R3MVY3"/>
<gene>
    <name evidence="7" type="ORF">EDC35_108188</name>
</gene>
<dbReference type="Pfam" id="PF03459">
    <property type="entry name" value="TOBE"/>
    <property type="match status" value="2"/>
</dbReference>
<evidence type="ECO:0000256" key="3">
    <source>
        <dbReference type="ARBA" id="ARBA00022505"/>
    </source>
</evidence>
<reference evidence="7 8" key="1">
    <citation type="submission" date="2019-03" db="EMBL/GenBank/DDBJ databases">
        <title>Genomic Encyclopedia of Type Strains, Phase IV (KMG-IV): sequencing the most valuable type-strain genomes for metagenomic binning, comparative biology and taxonomic classification.</title>
        <authorList>
            <person name="Goeker M."/>
        </authorList>
    </citation>
    <scope>NUCLEOTIDE SEQUENCE [LARGE SCALE GENOMIC DNA]</scope>
    <source>
        <strain evidence="7 8">DSM 13587</strain>
    </source>
</reference>
<dbReference type="Proteomes" id="UP000295717">
    <property type="component" value="Unassembled WGS sequence"/>
</dbReference>
<organism evidence="7 8">
    <name type="scientific">Thiobaca trueperi</name>
    <dbReference type="NCBI Taxonomy" id="127458"/>
    <lineage>
        <taxon>Bacteria</taxon>
        <taxon>Pseudomonadati</taxon>
        <taxon>Pseudomonadota</taxon>
        <taxon>Gammaproteobacteria</taxon>
        <taxon>Chromatiales</taxon>
        <taxon>Chromatiaceae</taxon>
        <taxon>Thiobaca</taxon>
    </lineage>
</organism>
<dbReference type="Gene3D" id="1.10.10.10">
    <property type="entry name" value="Winged helix-like DNA-binding domain superfamily/Winged helix DNA-binding domain"/>
    <property type="match status" value="1"/>
</dbReference>
<dbReference type="InterPro" id="IPR008995">
    <property type="entry name" value="Mo/tungstate-bd_C_term_dom"/>
</dbReference>
<evidence type="ECO:0000256" key="4">
    <source>
        <dbReference type="ARBA" id="ARBA00022737"/>
    </source>
</evidence>
<dbReference type="EMBL" id="SMAO01000008">
    <property type="protein sequence ID" value="TCT19581.1"/>
    <property type="molecule type" value="Genomic_DNA"/>
</dbReference>
<keyword evidence="3 5" id="KW-0500">Molybdenum</keyword>
<comment type="similarity">
    <text evidence="1 5">Belongs to the ModE family.</text>
</comment>
<dbReference type="PANTHER" id="PTHR30432">
    <property type="entry name" value="TRANSCRIPTIONAL REGULATOR MODE"/>
    <property type="match status" value="1"/>
</dbReference>
<dbReference type="GO" id="GO:0003700">
    <property type="term" value="F:DNA-binding transcription factor activity"/>
    <property type="evidence" value="ECO:0007669"/>
    <property type="project" value="InterPro"/>
</dbReference>
<dbReference type="SUPFAM" id="SSF50331">
    <property type="entry name" value="MOP-like"/>
    <property type="match status" value="2"/>
</dbReference>
<keyword evidence="4" id="KW-0677">Repeat</keyword>
<dbReference type="InterPro" id="IPR036390">
    <property type="entry name" value="WH_DNA-bd_sf"/>
</dbReference>
<dbReference type="Gene3D" id="2.40.50.100">
    <property type="match status" value="2"/>
</dbReference>
<dbReference type="PROSITE" id="PS51866">
    <property type="entry name" value="MOP"/>
    <property type="match status" value="2"/>
</dbReference>
<evidence type="ECO:0000256" key="1">
    <source>
        <dbReference type="ARBA" id="ARBA00008110"/>
    </source>
</evidence>
<protein>
    <submittedName>
        <fullName evidence="7">ModE family transcriptional regulator</fullName>
    </submittedName>
</protein>
<name>A0A4R3MVY3_9GAMM</name>
<dbReference type="PANTHER" id="PTHR30432:SF1">
    <property type="entry name" value="DNA-BINDING TRANSCRIPTIONAL DUAL REGULATOR MODE"/>
    <property type="match status" value="1"/>
</dbReference>
<evidence type="ECO:0000313" key="7">
    <source>
        <dbReference type="EMBL" id="TCT19581.1"/>
    </source>
</evidence>
<dbReference type="NCBIfam" id="TIGR00637">
    <property type="entry name" value="ModE_repress"/>
    <property type="match status" value="1"/>
</dbReference>
<dbReference type="InterPro" id="IPR051815">
    <property type="entry name" value="Molybdate_resp_trans_reg"/>
</dbReference>
<evidence type="ECO:0000313" key="8">
    <source>
        <dbReference type="Proteomes" id="UP000295717"/>
    </source>
</evidence>
<comment type="caution">
    <text evidence="7">The sequence shown here is derived from an EMBL/GenBank/DDBJ whole genome shotgun (WGS) entry which is preliminary data.</text>
</comment>
<keyword evidence="2 5" id="KW-0813">Transport</keyword>
<accession>A0A4R3MVY3</accession>
<dbReference type="InterPro" id="IPR004606">
    <property type="entry name" value="Mop_domain"/>
</dbReference>
<dbReference type="RefSeq" id="WP_165903452.1">
    <property type="nucleotide sequence ID" value="NZ_SMAO01000008.1"/>
</dbReference>
<dbReference type="NCBIfam" id="TIGR00638">
    <property type="entry name" value="Mop"/>
    <property type="match status" value="2"/>
</dbReference>
<dbReference type="GO" id="GO:0030151">
    <property type="term" value="F:molybdenum ion binding"/>
    <property type="evidence" value="ECO:0007669"/>
    <property type="project" value="UniProtKB-UniRule"/>
</dbReference>
<feature type="domain" description="Mop" evidence="6">
    <location>
        <begin position="205"/>
        <end position="271"/>
    </location>
</feature>
<dbReference type="Pfam" id="PF00126">
    <property type="entry name" value="HTH_1"/>
    <property type="match status" value="1"/>
</dbReference>
<sequence length="273" mass="29348">MRNITDPPDQTLETSGTLRLDLDHQRFVGHGRIDLLRRIGETGSISQAAKSMSMSYKQAWDAVDAMNNLSAQPLVRRQVGGRHGGGTELTDDGRRLIAVFEAAEQEHRRFLAGLSRRIKDFDRFHNLLGVLNMKVSARNHLRGVVSAITPGAVNAEVRLDINGASLIAIVTNESVQALGLAVGVEAFALIKASFVILATDEAGLRTSARNRLCGSIERISEGAVNTEVVLALDGGARLTAVVTIESARTLELNEGGRVCALIKASHVILAVQD</sequence>
<evidence type="ECO:0000259" key="6">
    <source>
        <dbReference type="PROSITE" id="PS51866"/>
    </source>
</evidence>
<dbReference type="GO" id="GO:0015689">
    <property type="term" value="P:molybdate ion transport"/>
    <property type="evidence" value="ECO:0007669"/>
    <property type="project" value="UniProtKB-UniRule"/>
</dbReference>
<dbReference type="InterPro" id="IPR005116">
    <property type="entry name" value="Transp-assoc_OB_typ1"/>
</dbReference>
<dbReference type="PIRSF" id="PIRSF005763">
    <property type="entry name" value="Txn_reg_ModE"/>
    <property type="match status" value="1"/>
</dbReference>
<dbReference type="InterPro" id="IPR000847">
    <property type="entry name" value="LysR_HTH_N"/>
</dbReference>
<evidence type="ECO:0000256" key="2">
    <source>
        <dbReference type="ARBA" id="ARBA00022448"/>
    </source>
</evidence>